<comment type="cofactor">
    <cofactor evidence="1">
        <name>Mg(2+)</name>
        <dbReference type="ChEBI" id="CHEBI:18420"/>
    </cofactor>
    <text evidence="1">Binds 2 magnesium ions per subunit.</text>
</comment>
<accession>A0A455SI12</accession>
<name>A0A455SI12_9CHLR</name>
<dbReference type="PANTHER" id="PTHR16222:SF12">
    <property type="entry name" value="ADP-RIBOSYLGLYCOHYDROLASE-RELATED"/>
    <property type="match status" value="1"/>
</dbReference>
<dbReference type="GO" id="GO:0046872">
    <property type="term" value="F:metal ion binding"/>
    <property type="evidence" value="ECO:0007669"/>
    <property type="project" value="UniProtKB-KW"/>
</dbReference>
<feature type="binding site" evidence="1">
    <location>
        <position position="47"/>
    </location>
    <ligand>
        <name>Mg(2+)</name>
        <dbReference type="ChEBI" id="CHEBI:18420"/>
        <label>1</label>
    </ligand>
</feature>
<protein>
    <recommendedName>
        <fullName evidence="3">ADP-ribosylglycohydrolase</fullName>
    </recommendedName>
</protein>
<dbReference type="PANTHER" id="PTHR16222">
    <property type="entry name" value="ADP-RIBOSYLGLYCOHYDROLASE"/>
    <property type="match status" value="1"/>
</dbReference>
<dbReference type="Pfam" id="PF03747">
    <property type="entry name" value="ADP_ribosyl_GH"/>
    <property type="match status" value="1"/>
</dbReference>
<dbReference type="InterPro" id="IPR036705">
    <property type="entry name" value="Ribosyl_crysJ1_sf"/>
</dbReference>
<dbReference type="SUPFAM" id="SSF101478">
    <property type="entry name" value="ADP-ribosylglycohydrolase"/>
    <property type="match status" value="1"/>
</dbReference>
<sequence>MLIELAVGDAYGAGFEYAERAWVEQHNTLDRYVLHPRHNIAPGSYTDDTQMTLAIAEIMVSGVPWTKETLAEKFVEVFKRDPREGYAGSFYRFLSRVRDGTQFLREIRPDSDKSGAAMRAAPIGLYTTIDEVIEKATLQAELTHNTFDGVNAAVAAALMAHYFIYRLGPKQQLGRFLEQHVPGRWAERWRGPVKAKGWMSVRAAITALLDHSRMSDILQACIAFTGDVDTVATIALAAGSWSVEIKQDLPGQLVQNLEQGPYGREYLLQLDAQLTALKRA</sequence>
<reference evidence="2" key="1">
    <citation type="submission" date="2018-12" db="EMBL/GenBank/DDBJ databases">
        <title>Novel natural products biosynthetic potential of the class Ktedonobacteria.</title>
        <authorList>
            <person name="Zheng Y."/>
            <person name="Saitou A."/>
            <person name="Wang C.M."/>
            <person name="Toyoda A."/>
            <person name="Minakuchi Y."/>
            <person name="Sekiguchi Y."/>
            <person name="Ueda K."/>
            <person name="Takano H."/>
            <person name="Sakai Y."/>
            <person name="Yokota A."/>
            <person name="Yabe S."/>
        </authorList>
    </citation>
    <scope>NUCLEOTIDE SEQUENCE</scope>
    <source>
        <strain evidence="2">COM3</strain>
    </source>
</reference>
<feature type="binding site" evidence="1">
    <location>
        <position position="48"/>
    </location>
    <ligand>
        <name>Mg(2+)</name>
        <dbReference type="ChEBI" id="CHEBI:18420"/>
        <label>1</label>
    </ligand>
</feature>
<evidence type="ECO:0008006" key="3">
    <source>
        <dbReference type="Google" id="ProtNLM"/>
    </source>
</evidence>
<dbReference type="InterPro" id="IPR050792">
    <property type="entry name" value="ADP-ribosylglycohydrolase"/>
</dbReference>
<evidence type="ECO:0000313" key="2">
    <source>
        <dbReference type="EMBL" id="BBH86542.1"/>
    </source>
</evidence>
<dbReference type="Gene3D" id="1.10.4080.10">
    <property type="entry name" value="ADP-ribosylation/Crystallin J1"/>
    <property type="match status" value="1"/>
</dbReference>
<organism evidence="2">
    <name type="scientific">Thermosporothrix sp. COM3</name>
    <dbReference type="NCBI Taxonomy" id="2490863"/>
    <lineage>
        <taxon>Bacteria</taxon>
        <taxon>Bacillati</taxon>
        <taxon>Chloroflexota</taxon>
        <taxon>Ktedonobacteria</taxon>
        <taxon>Ktedonobacterales</taxon>
        <taxon>Thermosporotrichaceae</taxon>
        <taxon>Thermosporothrix</taxon>
    </lineage>
</organism>
<evidence type="ECO:0000256" key="1">
    <source>
        <dbReference type="PIRSR" id="PIRSR605502-1"/>
    </source>
</evidence>
<proteinExistence type="predicted"/>
<dbReference type="InterPro" id="IPR005502">
    <property type="entry name" value="Ribosyl_crysJ1"/>
</dbReference>
<dbReference type="EMBL" id="AP019376">
    <property type="protein sequence ID" value="BBH86542.1"/>
    <property type="molecule type" value="Genomic_DNA"/>
</dbReference>
<gene>
    <name evidence="2" type="ORF">KTC_12930</name>
</gene>
<dbReference type="AlphaFoldDB" id="A0A455SI12"/>
<keyword evidence="1" id="KW-0479">Metal-binding</keyword>
<keyword evidence="1" id="KW-0460">Magnesium</keyword>
<feature type="binding site" evidence="1">
    <location>
        <position position="46"/>
    </location>
    <ligand>
        <name>Mg(2+)</name>
        <dbReference type="ChEBI" id="CHEBI:18420"/>
        <label>1</label>
    </ligand>
</feature>